<protein>
    <submittedName>
        <fullName evidence="2">TraV family lipoprotein</fullName>
    </submittedName>
</protein>
<feature type="signal peptide" evidence="1">
    <location>
        <begin position="1"/>
        <end position="17"/>
    </location>
</feature>
<evidence type="ECO:0000313" key="3">
    <source>
        <dbReference type="Proteomes" id="UP001470809"/>
    </source>
</evidence>
<geneLocation type="plasmid" evidence="2 3">
    <name>pSS1-5</name>
</geneLocation>
<dbReference type="AlphaFoldDB" id="A0AAN0M6I4"/>
<dbReference type="RefSeq" id="WP_342075157.1">
    <property type="nucleotide sequence ID" value="NZ_CP151764.2"/>
</dbReference>
<keyword evidence="2" id="KW-0449">Lipoprotein</keyword>
<dbReference type="PROSITE" id="PS51257">
    <property type="entry name" value="PROKAR_LIPOPROTEIN"/>
    <property type="match status" value="1"/>
</dbReference>
<evidence type="ECO:0000256" key="1">
    <source>
        <dbReference type="SAM" id="SignalP"/>
    </source>
</evidence>
<reference evidence="2" key="1">
    <citation type="submission" date="2024-08" db="EMBL/GenBank/DDBJ databases">
        <title>Phylogenomic analyses of a clade within the roseobacter group suggest taxonomic reassignments of species of the genera Aestuariivita, Citreicella, Loktanella, Nautella, Pelagibaca, Ruegeria, Thalassobius, Thiobacimonas and Tropicibacter, and the proposal o.</title>
        <authorList>
            <person name="Jeon C.O."/>
        </authorList>
    </citation>
    <scope>NUCLEOTIDE SEQUENCE</scope>
    <source>
        <strain evidence="2">SS1-5</strain>
        <plasmid evidence="2">pSS1-5</plasmid>
    </source>
</reference>
<keyword evidence="3" id="KW-1185">Reference proteome</keyword>
<keyword evidence="2" id="KW-0614">Plasmid</keyword>
<gene>
    <name evidence="2" type="ORF">AABB31_01590</name>
</gene>
<keyword evidence="1" id="KW-0732">Signal</keyword>
<name>A0AAN0M6I4_9RHOB</name>
<organism evidence="2 3">
    <name type="scientific">Yoonia rhodophyticola</name>
    <dbReference type="NCBI Taxonomy" id="3137370"/>
    <lineage>
        <taxon>Bacteria</taxon>
        <taxon>Pseudomonadati</taxon>
        <taxon>Pseudomonadota</taxon>
        <taxon>Alphaproteobacteria</taxon>
        <taxon>Rhodobacterales</taxon>
        <taxon>Paracoccaceae</taxon>
        <taxon>Yoonia</taxon>
    </lineage>
</organism>
<dbReference type="Proteomes" id="UP001470809">
    <property type="component" value="Plasmid pSS1-5"/>
</dbReference>
<feature type="chain" id="PRO_5042987218" evidence="1">
    <location>
        <begin position="18"/>
        <end position="113"/>
    </location>
</feature>
<dbReference type="EMBL" id="CP151764">
    <property type="protein sequence ID" value="WZU65825.1"/>
    <property type="molecule type" value="Genomic_DNA"/>
</dbReference>
<dbReference type="KEGG" id="yrh:AABB31_01590"/>
<evidence type="ECO:0000313" key="2">
    <source>
        <dbReference type="EMBL" id="WZU65825.1"/>
    </source>
</evidence>
<accession>A0AAN0M6I4</accession>
<proteinExistence type="predicted"/>
<sequence length="113" mass="11918">MNRRMIALALVTLTACAQPNTERDFLCGAQEGQPCHSISDVDGRAPATHPTRAATVTQAAAAPRTAGIVPGTGVRLAEKTGRMFVAPYMGAGGLVHEGSTVQFVVRSARWEQK</sequence>